<protein>
    <submittedName>
        <fullName evidence="1">Uncharacterized protein</fullName>
    </submittedName>
</protein>
<dbReference type="STRING" id="659014.SAMN04487996_13816"/>
<reference evidence="2" key="1">
    <citation type="submission" date="2016-10" db="EMBL/GenBank/DDBJ databases">
        <authorList>
            <person name="Varghese N."/>
            <person name="Submissions S."/>
        </authorList>
    </citation>
    <scope>NUCLEOTIDE SEQUENCE [LARGE SCALE GENOMIC DNA]</scope>
    <source>
        <strain evidence="2">DSM 25329</strain>
    </source>
</reference>
<evidence type="ECO:0000313" key="1">
    <source>
        <dbReference type="EMBL" id="SDH45546.1"/>
    </source>
</evidence>
<keyword evidence="2" id="KW-1185">Reference proteome</keyword>
<organism evidence="1 2">
    <name type="scientific">Dyadobacter soli</name>
    <dbReference type="NCBI Taxonomy" id="659014"/>
    <lineage>
        <taxon>Bacteria</taxon>
        <taxon>Pseudomonadati</taxon>
        <taxon>Bacteroidota</taxon>
        <taxon>Cytophagia</taxon>
        <taxon>Cytophagales</taxon>
        <taxon>Spirosomataceae</taxon>
        <taxon>Dyadobacter</taxon>
    </lineage>
</organism>
<accession>A0A1G8CJB1</accession>
<sequence>MFSKMQYCSGFYYCSLEDSSRYFYAVAMNYITRTSLQALMQQIAKTTNASILIFGQLKGNYF</sequence>
<evidence type="ECO:0000313" key="2">
    <source>
        <dbReference type="Proteomes" id="UP000198748"/>
    </source>
</evidence>
<gene>
    <name evidence="1" type="ORF">SAMN04487996_13816</name>
</gene>
<name>A0A1G8CJB1_9BACT</name>
<dbReference type="Proteomes" id="UP000198748">
    <property type="component" value="Unassembled WGS sequence"/>
</dbReference>
<proteinExistence type="predicted"/>
<dbReference type="AlphaFoldDB" id="A0A1G8CJB1"/>
<dbReference type="EMBL" id="FNAN01000038">
    <property type="protein sequence ID" value="SDH45546.1"/>
    <property type="molecule type" value="Genomic_DNA"/>
</dbReference>